<protein>
    <submittedName>
        <fullName evidence="6">Serine/threonine protein kinase</fullName>
    </submittedName>
</protein>
<evidence type="ECO:0000256" key="3">
    <source>
        <dbReference type="ARBA" id="ARBA00022777"/>
    </source>
</evidence>
<evidence type="ECO:0000313" key="7">
    <source>
        <dbReference type="Proteomes" id="UP000326112"/>
    </source>
</evidence>
<keyword evidence="3 6" id="KW-0418">Kinase</keyword>
<dbReference type="InterPro" id="IPR000719">
    <property type="entry name" value="Prot_kinase_dom"/>
</dbReference>
<accession>A0A5N7KIF4</accession>
<keyword evidence="6" id="KW-0723">Serine/threonine-protein kinase</keyword>
<dbReference type="SMART" id="SM00220">
    <property type="entry name" value="S_TKc"/>
    <property type="match status" value="1"/>
</dbReference>
<dbReference type="PANTHER" id="PTHR24348">
    <property type="entry name" value="SERINE/THREONINE-PROTEIN KINASE UNC-51-RELATED"/>
    <property type="match status" value="1"/>
</dbReference>
<comment type="caution">
    <text evidence="6">The sequence shown here is derived from an EMBL/GenBank/DDBJ whole genome shotgun (WGS) entry which is preliminary data.</text>
</comment>
<dbReference type="CDD" id="cd14014">
    <property type="entry name" value="STKc_PknB_like"/>
    <property type="match status" value="1"/>
</dbReference>
<evidence type="ECO:0000259" key="5">
    <source>
        <dbReference type="PROSITE" id="PS50011"/>
    </source>
</evidence>
<dbReference type="Proteomes" id="UP000326112">
    <property type="component" value="Unassembled WGS sequence"/>
</dbReference>
<dbReference type="GO" id="GO:0004674">
    <property type="term" value="F:protein serine/threonine kinase activity"/>
    <property type="evidence" value="ECO:0007669"/>
    <property type="project" value="UniProtKB-KW"/>
</dbReference>
<reference evidence="6 7" key="2">
    <citation type="journal article" date="2023" name="Plant Pathol.">
        <title>Dismantling and reorganizing Pseudomonas marginalis sensu#lato.</title>
        <authorList>
            <person name="Sawada H."/>
            <person name="Fujikawa T."/>
            <person name="Satou M."/>
        </authorList>
    </citation>
    <scope>NUCLEOTIDE SEQUENCE [LARGE SCALE GENOMIC DNA]</scope>
    <source>
        <strain evidence="6 7">MAFF 212408</strain>
    </source>
</reference>
<evidence type="ECO:0000256" key="4">
    <source>
        <dbReference type="ARBA" id="ARBA00022840"/>
    </source>
</evidence>
<proteinExistence type="predicted"/>
<feature type="domain" description="Protein kinase" evidence="5">
    <location>
        <begin position="38"/>
        <end position="303"/>
    </location>
</feature>
<sequence>MSEQIHQPFFSRLGSRQLAKGIFMVDVRGLVGESFKGWRLDKELGRGADGIVYLARKEDVDRAVKLFFPESLKKNGLEEQLERIELQLSLAGKKHHPNLVEVFDGGLCSETGTIYLFMEFVSGSTLEVLLGKLPQASVAPLISQLADAACFLESQGLVHRDIKPANIIVNDDFTSLCLLDLGIVYESIATEGDDSRLSGGEFVASLRYSPPEFVWRQEASSDNSAWRAITFYQIGATIYEMLEGHCIFDGYDKPRACLYDSVRWRTPSFTSSSCEEWIVHLAQSCLVKDWRERVSLIDWSSFSGPSEAADFSQIRRSIRLRQIHADEKKVLEKEMSPIDPGITLRKALWEIQGRVFMEVRRFLIAEQIFPRFSGNHKSISEVEYLLQYVFEADESLNFKDVLELNVLLCLPDVSQQTLEVSISALVSGESIFKGLWLEVFSVEKVFERCKLALYTVADKIVPVA</sequence>
<gene>
    <name evidence="6" type="ORF">F0169_07725</name>
</gene>
<dbReference type="PROSITE" id="PS00108">
    <property type="entry name" value="PROTEIN_KINASE_ST"/>
    <property type="match status" value="1"/>
</dbReference>
<dbReference type="PROSITE" id="PS50011">
    <property type="entry name" value="PROTEIN_KINASE_DOM"/>
    <property type="match status" value="1"/>
</dbReference>
<name>A0A5N7KIF4_9PSED</name>
<evidence type="ECO:0000256" key="2">
    <source>
        <dbReference type="ARBA" id="ARBA00022741"/>
    </source>
</evidence>
<keyword evidence="7" id="KW-1185">Reference proteome</keyword>
<keyword evidence="4" id="KW-0067">ATP-binding</keyword>
<keyword evidence="1" id="KW-0808">Transferase</keyword>
<organism evidence="6 7">
    <name type="scientific">Pseudomonas kitaguniensis</name>
    <dbReference type="NCBI Taxonomy" id="2607908"/>
    <lineage>
        <taxon>Bacteria</taxon>
        <taxon>Pseudomonadati</taxon>
        <taxon>Pseudomonadota</taxon>
        <taxon>Gammaproteobacteria</taxon>
        <taxon>Pseudomonadales</taxon>
        <taxon>Pseudomonadaceae</taxon>
        <taxon>Pseudomonas</taxon>
    </lineage>
</organism>
<evidence type="ECO:0000313" key="6">
    <source>
        <dbReference type="EMBL" id="MPR01974.1"/>
    </source>
</evidence>
<dbReference type="EMBL" id="VUAZ01000040">
    <property type="protein sequence ID" value="MPR01974.1"/>
    <property type="molecule type" value="Genomic_DNA"/>
</dbReference>
<keyword evidence="2" id="KW-0547">Nucleotide-binding</keyword>
<dbReference type="InterPro" id="IPR045269">
    <property type="entry name" value="Atg1-like"/>
</dbReference>
<dbReference type="InterPro" id="IPR011009">
    <property type="entry name" value="Kinase-like_dom_sf"/>
</dbReference>
<dbReference type="InterPro" id="IPR008271">
    <property type="entry name" value="Ser/Thr_kinase_AS"/>
</dbReference>
<dbReference type="PANTHER" id="PTHR24348:SF22">
    <property type="entry name" value="NON-SPECIFIC SERINE_THREONINE PROTEIN KINASE"/>
    <property type="match status" value="1"/>
</dbReference>
<dbReference type="Gene3D" id="1.10.510.10">
    <property type="entry name" value="Transferase(Phosphotransferase) domain 1"/>
    <property type="match status" value="1"/>
</dbReference>
<dbReference type="SUPFAM" id="SSF56112">
    <property type="entry name" value="Protein kinase-like (PK-like)"/>
    <property type="match status" value="1"/>
</dbReference>
<reference evidence="6 7" key="1">
    <citation type="journal article" date="2020" name="Int. J. Syst. Evol. Microbiol.">
        <title>Pseudomonas kitaguniensis sp. nov., a pathogen causing bacterial rot of Welsh onion in Japan.</title>
        <authorList>
            <person name="Sawada H."/>
            <person name="Fujikawa T."/>
            <person name="Nishiwaki Y."/>
            <person name="Horita H."/>
        </authorList>
    </citation>
    <scope>NUCLEOTIDE SEQUENCE [LARGE SCALE GENOMIC DNA]</scope>
    <source>
        <strain evidence="6 7">MAFF 212408</strain>
    </source>
</reference>
<evidence type="ECO:0000256" key="1">
    <source>
        <dbReference type="ARBA" id="ARBA00022679"/>
    </source>
</evidence>
<dbReference type="Pfam" id="PF00069">
    <property type="entry name" value="Pkinase"/>
    <property type="match status" value="1"/>
</dbReference>